<keyword evidence="3" id="KW-0472">Membrane</keyword>
<protein>
    <recommendedName>
        <fullName evidence="4">DUF155 domain-containing protein</fullName>
    </recommendedName>
</protein>
<keyword evidence="6" id="KW-1185">Reference proteome</keyword>
<dbReference type="PANTHER" id="PTHR16255:SF4">
    <property type="entry name" value="SPORULATION PROTEIN RMD8"/>
    <property type="match status" value="1"/>
</dbReference>
<evidence type="ECO:0000313" key="6">
    <source>
        <dbReference type="Proteomes" id="UP000283269"/>
    </source>
</evidence>
<feature type="compositionally biased region" description="Polar residues" evidence="2">
    <location>
        <begin position="221"/>
        <end position="231"/>
    </location>
</feature>
<dbReference type="FunCoup" id="A0A409X2C6">
    <property type="interactions" value="33"/>
</dbReference>
<feature type="compositionally biased region" description="Polar residues" evidence="2">
    <location>
        <begin position="1"/>
        <end position="18"/>
    </location>
</feature>
<dbReference type="InterPro" id="IPR051624">
    <property type="entry name" value="RMD1/Sad1-interacting"/>
</dbReference>
<dbReference type="EMBL" id="NHYD01002787">
    <property type="protein sequence ID" value="PPQ84901.1"/>
    <property type="molecule type" value="Genomic_DNA"/>
</dbReference>
<evidence type="ECO:0000256" key="1">
    <source>
        <dbReference type="ARBA" id="ARBA00008306"/>
    </source>
</evidence>
<evidence type="ECO:0000313" key="5">
    <source>
        <dbReference type="EMBL" id="PPQ84901.1"/>
    </source>
</evidence>
<keyword evidence="3" id="KW-0812">Transmembrane</keyword>
<dbReference type="PANTHER" id="PTHR16255">
    <property type="entry name" value="REQUIRED FOR MEIOTIC NUCLEAR DIVISION PROTEIN 1 HOMOLOG"/>
    <property type="match status" value="1"/>
</dbReference>
<dbReference type="Proteomes" id="UP000283269">
    <property type="component" value="Unassembled WGS sequence"/>
</dbReference>
<feature type="transmembrane region" description="Helical" evidence="3">
    <location>
        <begin position="523"/>
        <end position="548"/>
    </location>
</feature>
<reference evidence="5 6" key="1">
    <citation type="journal article" date="2018" name="Evol. Lett.">
        <title>Horizontal gene cluster transfer increased hallucinogenic mushroom diversity.</title>
        <authorList>
            <person name="Reynolds H.T."/>
            <person name="Vijayakumar V."/>
            <person name="Gluck-Thaler E."/>
            <person name="Korotkin H.B."/>
            <person name="Matheny P.B."/>
            <person name="Slot J.C."/>
        </authorList>
    </citation>
    <scope>NUCLEOTIDE SEQUENCE [LARGE SCALE GENOMIC DNA]</scope>
    <source>
        <strain evidence="5 6">2631</strain>
    </source>
</reference>
<evidence type="ECO:0000259" key="4">
    <source>
        <dbReference type="Pfam" id="PF02582"/>
    </source>
</evidence>
<dbReference type="InterPro" id="IPR003734">
    <property type="entry name" value="DUF155"/>
</dbReference>
<gene>
    <name evidence="5" type="ORF">CVT25_004569</name>
</gene>
<feature type="compositionally biased region" description="Polar residues" evidence="2">
    <location>
        <begin position="37"/>
        <end position="64"/>
    </location>
</feature>
<evidence type="ECO:0000256" key="2">
    <source>
        <dbReference type="SAM" id="MobiDB-lite"/>
    </source>
</evidence>
<dbReference type="Pfam" id="PF02582">
    <property type="entry name" value="DUF155"/>
    <property type="match status" value="1"/>
</dbReference>
<feature type="compositionally biased region" description="Polar residues" evidence="2">
    <location>
        <begin position="200"/>
        <end position="211"/>
    </location>
</feature>
<comment type="caution">
    <text evidence="5">The sequence shown here is derived from an EMBL/GenBank/DDBJ whole genome shotgun (WGS) entry which is preliminary data.</text>
</comment>
<feature type="region of interest" description="Disordered" evidence="2">
    <location>
        <begin position="200"/>
        <end position="275"/>
    </location>
</feature>
<dbReference type="GO" id="GO:0005739">
    <property type="term" value="C:mitochondrion"/>
    <property type="evidence" value="ECO:0007669"/>
    <property type="project" value="UniProtKB-ARBA"/>
</dbReference>
<comment type="similarity">
    <text evidence="1">Belongs to the RMD1/sif2 family.</text>
</comment>
<sequence>MSSTTKPGPTRLPSNTQLPGRRKPISRLASIGLPNKRNATSGPSMSRRASVTGLTSGPKSQRTSKTTHKLVELPSAPQTRPLLADVGDDLTLGHETDGGVREYKSQAERMNKEQRKEAGFKRITAYCIAESFKMKLLSSFLKREHNVSPRAFDEALYVMYHLPLLPGYGPNANIRSSVPAKTRTGKTFLAHLSEAEENGYQGTYFTSQAERSPSDTREGYISSSSPVQTRGSRSREPVIPSGLPPAETDEENDPGFVTDPGFATEPEPEPETPVSEIIPGVVHTPYEIDPGAETDPGIYSQWKEPEQTEEPAKQREEEVAEVVFFEYGVAVFFGLDEQQEKDILEDVANAGIMKRKIEEDDWEIEECHFTHDPHIAYPRIYNDFFTLKSRSHLLKLSIAHALAQSTLLARYETNAQHVLSSPLTLSIPKQLAVSGALKLRRHEALKLTGRLFKLRRDVNLVSNVLDVPELFWSEASLKDLYDAVREYMEIGPRVQVLNEKLGVASDFLDAIHDHLNNSAMERITWIVIWLIVVACLVELGEVVARLVFHAATTGTKMQALASASASALPQISREESLKVLERLMVVQSQSQS</sequence>
<accession>A0A409X2C6</accession>
<name>A0A409X2C6_PSICY</name>
<evidence type="ECO:0000256" key="3">
    <source>
        <dbReference type="SAM" id="Phobius"/>
    </source>
</evidence>
<keyword evidence="3" id="KW-1133">Transmembrane helix</keyword>
<feature type="domain" description="DUF155" evidence="4">
    <location>
        <begin position="322"/>
        <end position="498"/>
    </location>
</feature>
<organism evidence="5 6">
    <name type="scientific">Psilocybe cyanescens</name>
    <dbReference type="NCBI Taxonomy" id="93625"/>
    <lineage>
        <taxon>Eukaryota</taxon>
        <taxon>Fungi</taxon>
        <taxon>Dikarya</taxon>
        <taxon>Basidiomycota</taxon>
        <taxon>Agaricomycotina</taxon>
        <taxon>Agaricomycetes</taxon>
        <taxon>Agaricomycetidae</taxon>
        <taxon>Agaricales</taxon>
        <taxon>Agaricineae</taxon>
        <taxon>Strophariaceae</taxon>
        <taxon>Psilocybe</taxon>
    </lineage>
</organism>
<feature type="region of interest" description="Disordered" evidence="2">
    <location>
        <begin position="1"/>
        <end position="68"/>
    </location>
</feature>
<dbReference type="OrthoDB" id="18302at2759"/>
<proteinExistence type="inferred from homology"/>
<dbReference type="AlphaFoldDB" id="A0A409X2C6"/>
<dbReference type="InParanoid" id="A0A409X2C6"/>